<protein>
    <submittedName>
        <fullName evidence="3">Glycosyl transferase family 2</fullName>
    </submittedName>
</protein>
<proteinExistence type="predicted"/>
<sequence length="256" mass="29482">MNSKKNTKEKVIVVMPAYNAEKTLEKTYRDIPKNTVSEVIVVDDESHDATVAVARKLRIPVFVHKKNLGYGGNQKTCYEEALNRNGDIIVMIHPDYQYDATLTSHLIKPILEGRFDIMLGSRIRTRKEALTGGMPLYKYISNRFLTVLENIFLGLNLSEYHTGFRAFDRNVLKNLPLKNFSNDFVFDQEILISAHAAGFRIGEIPVPVRYFPEASSINFFRSSIYGLMIMKLLFLYILYTVGIRSKIFSTFRYEKD</sequence>
<name>A0A1F5ZK07_9BACT</name>
<comment type="caution">
    <text evidence="3">The sequence shown here is derived from an EMBL/GenBank/DDBJ whole genome shotgun (WGS) entry which is preliminary data.</text>
</comment>
<feature type="transmembrane region" description="Helical" evidence="1">
    <location>
        <begin position="224"/>
        <end position="243"/>
    </location>
</feature>
<dbReference type="Pfam" id="PF00535">
    <property type="entry name" value="Glycos_transf_2"/>
    <property type="match status" value="1"/>
</dbReference>
<evidence type="ECO:0000256" key="1">
    <source>
        <dbReference type="SAM" id="Phobius"/>
    </source>
</evidence>
<keyword evidence="1" id="KW-0472">Membrane</keyword>
<accession>A0A1F5ZK07</accession>
<dbReference type="PANTHER" id="PTHR48090">
    <property type="entry name" value="UNDECAPRENYL-PHOSPHATE 4-DEOXY-4-FORMAMIDO-L-ARABINOSE TRANSFERASE-RELATED"/>
    <property type="match status" value="1"/>
</dbReference>
<dbReference type="GO" id="GO:0016740">
    <property type="term" value="F:transferase activity"/>
    <property type="evidence" value="ECO:0007669"/>
    <property type="project" value="UniProtKB-KW"/>
</dbReference>
<keyword evidence="1" id="KW-1133">Transmembrane helix</keyword>
<dbReference type="EMBL" id="MFJL01000041">
    <property type="protein sequence ID" value="OGG12829.1"/>
    <property type="molecule type" value="Genomic_DNA"/>
</dbReference>
<dbReference type="STRING" id="1798382.A3D77_07270"/>
<dbReference type="CDD" id="cd04179">
    <property type="entry name" value="DPM_DPG-synthase_like"/>
    <property type="match status" value="1"/>
</dbReference>
<keyword evidence="3" id="KW-0808">Transferase</keyword>
<dbReference type="InterPro" id="IPR050256">
    <property type="entry name" value="Glycosyltransferase_2"/>
</dbReference>
<reference evidence="3 4" key="1">
    <citation type="journal article" date="2016" name="Nat. Commun.">
        <title>Thousands of microbial genomes shed light on interconnected biogeochemical processes in an aquifer system.</title>
        <authorList>
            <person name="Anantharaman K."/>
            <person name="Brown C.T."/>
            <person name="Hug L.A."/>
            <person name="Sharon I."/>
            <person name="Castelle C.J."/>
            <person name="Probst A.J."/>
            <person name="Thomas B.C."/>
            <person name="Singh A."/>
            <person name="Wilkins M.J."/>
            <person name="Karaoz U."/>
            <person name="Brodie E.L."/>
            <person name="Williams K.H."/>
            <person name="Hubbard S.S."/>
            <person name="Banfield J.F."/>
        </authorList>
    </citation>
    <scope>NUCLEOTIDE SEQUENCE [LARGE SCALE GENOMIC DNA]</scope>
</reference>
<evidence type="ECO:0000313" key="3">
    <source>
        <dbReference type="EMBL" id="OGG12829.1"/>
    </source>
</evidence>
<dbReference type="AlphaFoldDB" id="A0A1F5ZK07"/>
<dbReference type="Gene3D" id="3.90.550.10">
    <property type="entry name" value="Spore Coat Polysaccharide Biosynthesis Protein SpsA, Chain A"/>
    <property type="match status" value="1"/>
</dbReference>
<organism evidence="3 4">
    <name type="scientific">Candidatus Gottesmanbacteria bacterium RIFCSPHIGHO2_02_FULL_39_11</name>
    <dbReference type="NCBI Taxonomy" id="1798382"/>
    <lineage>
        <taxon>Bacteria</taxon>
        <taxon>Candidatus Gottesmaniibacteriota</taxon>
    </lineage>
</organism>
<dbReference type="InterPro" id="IPR001173">
    <property type="entry name" value="Glyco_trans_2-like"/>
</dbReference>
<gene>
    <name evidence="3" type="ORF">A3D77_07270</name>
</gene>
<dbReference type="SUPFAM" id="SSF53448">
    <property type="entry name" value="Nucleotide-diphospho-sugar transferases"/>
    <property type="match status" value="1"/>
</dbReference>
<dbReference type="InterPro" id="IPR029044">
    <property type="entry name" value="Nucleotide-diphossugar_trans"/>
</dbReference>
<dbReference type="Proteomes" id="UP000176923">
    <property type="component" value="Unassembled WGS sequence"/>
</dbReference>
<feature type="domain" description="Glycosyltransferase 2-like" evidence="2">
    <location>
        <begin position="13"/>
        <end position="174"/>
    </location>
</feature>
<evidence type="ECO:0000259" key="2">
    <source>
        <dbReference type="Pfam" id="PF00535"/>
    </source>
</evidence>
<evidence type="ECO:0000313" key="4">
    <source>
        <dbReference type="Proteomes" id="UP000176923"/>
    </source>
</evidence>
<keyword evidence="1" id="KW-0812">Transmembrane</keyword>
<dbReference type="PANTHER" id="PTHR48090:SF7">
    <property type="entry name" value="RFBJ PROTEIN"/>
    <property type="match status" value="1"/>
</dbReference>